<organism evidence="3 4">
    <name type="scientific">Kordiimonas lacus</name>
    <dbReference type="NCBI Taxonomy" id="637679"/>
    <lineage>
        <taxon>Bacteria</taxon>
        <taxon>Pseudomonadati</taxon>
        <taxon>Pseudomonadota</taxon>
        <taxon>Alphaproteobacteria</taxon>
        <taxon>Kordiimonadales</taxon>
        <taxon>Kordiimonadaceae</taxon>
        <taxon>Kordiimonas</taxon>
    </lineage>
</organism>
<dbReference type="EMBL" id="FNAK01000002">
    <property type="protein sequence ID" value="SDD52487.1"/>
    <property type="molecule type" value="Genomic_DNA"/>
</dbReference>
<evidence type="ECO:0000259" key="2">
    <source>
        <dbReference type="PROSITE" id="PS51707"/>
    </source>
</evidence>
<dbReference type="Proteomes" id="UP000183685">
    <property type="component" value="Unassembled WGS sequence"/>
</dbReference>
<feature type="active site" description="Proton acceptor" evidence="1">
    <location>
        <position position="27"/>
    </location>
</feature>
<dbReference type="SMART" id="SM01118">
    <property type="entry name" value="CYTH"/>
    <property type="match status" value="1"/>
</dbReference>
<proteinExistence type="predicted"/>
<dbReference type="InterPro" id="IPR012042">
    <property type="entry name" value="NeuTTM/CthTTM-like"/>
</dbReference>
<dbReference type="PANTHER" id="PTHR40114:SF1">
    <property type="entry name" value="SLR0698 PROTEIN"/>
    <property type="match status" value="1"/>
</dbReference>
<dbReference type="AlphaFoldDB" id="A0A1G6VHF7"/>
<gene>
    <name evidence="3" type="ORF">SAMN04488071_0711</name>
</gene>
<evidence type="ECO:0000313" key="3">
    <source>
        <dbReference type="EMBL" id="SDD52487.1"/>
    </source>
</evidence>
<evidence type="ECO:0000256" key="1">
    <source>
        <dbReference type="PIRSR" id="PIRSR016487-1"/>
    </source>
</evidence>
<dbReference type="Gene3D" id="2.40.320.10">
    <property type="entry name" value="Hypothetical Protein Pfu-838710-001"/>
    <property type="match status" value="1"/>
</dbReference>
<dbReference type="STRING" id="637679.GCA_001550055_02423"/>
<dbReference type="PROSITE" id="PS51707">
    <property type="entry name" value="CYTH"/>
    <property type="match status" value="1"/>
</dbReference>
<keyword evidence="4" id="KW-1185">Reference proteome</keyword>
<dbReference type="Pfam" id="PF01928">
    <property type="entry name" value="CYTH"/>
    <property type="match status" value="1"/>
</dbReference>
<feature type="domain" description="CYTH" evidence="2">
    <location>
        <begin position="1"/>
        <end position="144"/>
    </location>
</feature>
<evidence type="ECO:0000313" key="4">
    <source>
        <dbReference type="Proteomes" id="UP000183685"/>
    </source>
</evidence>
<dbReference type="PIRSF" id="PIRSF016487">
    <property type="entry name" value="CYTH_UCP016487"/>
    <property type="match status" value="1"/>
</dbReference>
<name>A0A1G6VHF7_9PROT</name>
<accession>A0A1G6VHF7</accession>
<dbReference type="RefSeq" id="WP_068305388.1">
    <property type="nucleotide sequence ID" value="NZ_FNAK01000002.1"/>
</dbReference>
<dbReference type="PANTHER" id="PTHR40114">
    <property type="entry name" value="SLR0698 PROTEIN"/>
    <property type="match status" value="1"/>
</dbReference>
<protein>
    <submittedName>
        <fullName evidence="3">CYTH domain-containing protein</fullName>
    </submittedName>
</protein>
<sequence length="161" mass="18435">MIEIERKFLVRPGILDLKDGKEIAQWYIMRGEGRSLRVRRYEGGYVMTVKIGKGIARQEIERKLSNAEALSMIDNALEEPVRKTRHSIKSGKHIWSVDVFQGANEGLWLAEIELQAKDEYFERPAWIGKEVSGDACFQNANLARNPISKWRSDFIAVLNGD</sequence>
<dbReference type="InterPro" id="IPR023577">
    <property type="entry name" value="CYTH_domain"/>
</dbReference>
<dbReference type="InterPro" id="IPR033469">
    <property type="entry name" value="CYTH-like_dom_sf"/>
</dbReference>
<dbReference type="CDD" id="cd07891">
    <property type="entry name" value="CYTH-like_CthTTM-like_1"/>
    <property type="match status" value="1"/>
</dbReference>
<reference evidence="3 4" key="1">
    <citation type="submission" date="2016-10" db="EMBL/GenBank/DDBJ databases">
        <authorList>
            <person name="de Groot N.N."/>
        </authorList>
    </citation>
    <scope>NUCLEOTIDE SEQUENCE [LARGE SCALE GENOMIC DNA]</scope>
    <source>
        <strain evidence="3 4">CGMCC 1.9109</strain>
    </source>
</reference>
<dbReference type="SUPFAM" id="SSF55154">
    <property type="entry name" value="CYTH-like phosphatases"/>
    <property type="match status" value="1"/>
</dbReference>